<sequence>MLLARGVSVPASAGWTRLHAARMATAAAAASPGKESGGGGGGRLAGKVAIVTASTDGIGYSIAERLGREGAQVMISSRKADNVEHALGRLRAQGLLVSGTVCHVGKAEHRSQLIAKTIKEFGGIDILVSNAAVNPFAGDILDSTEEVWDKILDINVKCMFMITKEVVPHMKTRGGGSVVLVASIAGYQPFSELGPYNVSKTALLGLTKTLAPRLAPMNIRINCLAPGIIKTRFSSFLWENKDMLGEFVKHIPMGRIGEPEECAGTVAFLCSEDSAYMTGETLVVAGGCPSRL</sequence>
<evidence type="ECO:0000313" key="4">
    <source>
        <dbReference type="RefSeq" id="XP_032830465.1"/>
    </source>
</evidence>
<reference evidence="4 5" key="1">
    <citation type="submission" date="2025-04" db="UniProtKB">
        <authorList>
            <consortium name="RefSeq"/>
        </authorList>
    </citation>
    <scope>IDENTIFICATION</scope>
    <source>
        <tissue evidence="4 5">Sperm</tissue>
    </source>
</reference>
<dbReference type="PANTHER" id="PTHR43943">
    <property type="entry name" value="DEHYDROGENASE/REDUCTASE (SDR FAMILY) MEMBER 4"/>
    <property type="match status" value="1"/>
</dbReference>
<dbReference type="KEGG" id="pmrn:116954118"/>
<dbReference type="AlphaFoldDB" id="A0AAJ7XDI7"/>
<dbReference type="GO" id="GO:0004090">
    <property type="term" value="F:carbonyl reductase (NADPH) activity"/>
    <property type="evidence" value="ECO:0007669"/>
    <property type="project" value="TreeGrafter"/>
</dbReference>
<protein>
    <submittedName>
        <fullName evidence="4 5">Dehydrogenase/reductase SDR family member 4-like</fullName>
    </submittedName>
</protein>
<name>A0AAJ7XDI7_PETMA</name>
<keyword evidence="2" id="KW-0560">Oxidoreductase</keyword>
<dbReference type="PANTHER" id="PTHR43943:SF2">
    <property type="entry name" value="DEHYDROGENASE_REDUCTASE 4"/>
    <property type="match status" value="1"/>
</dbReference>
<dbReference type="NCBIfam" id="NF005559">
    <property type="entry name" value="PRK07231.1"/>
    <property type="match status" value="1"/>
</dbReference>
<dbReference type="FunFam" id="3.40.50.720:FF:000084">
    <property type="entry name" value="Short-chain dehydrogenase reductase"/>
    <property type="match status" value="1"/>
</dbReference>
<comment type="similarity">
    <text evidence="1">Belongs to the short-chain dehydrogenases/reductases (SDR) family.</text>
</comment>
<evidence type="ECO:0000256" key="1">
    <source>
        <dbReference type="ARBA" id="ARBA00006484"/>
    </source>
</evidence>
<evidence type="ECO:0000313" key="3">
    <source>
        <dbReference type="Proteomes" id="UP001318040"/>
    </source>
</evidence>
<dbReference type="PRINTS" id="PR00080">
    <property type="entry name" value="SDRFAMILY"/>
</dbReference>
<dbReference type="RefSeq" id="XP_032830465.1">
    <property type="nucleotide sequence ID" value="XM_032974574.1"/>
</dbReference>
<keyword evidence="3" id="KW-1185">Reference proteome</keyword>
<dbReference type="Pfam" id="PF13561">
    <property type="entry name" value="adh_short_C2"/>
    <property type="match status" value="1"/>
</dbReference>
<dbReference type="PRINTS" id="PR00081">
    <property type="entry name" value="GDHRDH"/>
</dbReference>
<dbReference type="InterPro" id="IPR036291">
    <property type="entry name" value="NAD(P)-bd_dom_sf"/>
</dbReference>
<evidence type="ECO:0000313" key="5">
    <source>
        <dbReference type="RefSeq" id="XP_032830466.1"/>
    </source>
</evidence>
<dbReference type="Gene3D" id="3.40.50.720">
    <property type="entry name" value="NAD(P)-binding Rossmann-like Domain"/>
    <property type="match status" value="1"/>
</dbReference>
<gene>
    <name evidence="4 5" type="primary">LOC116954118</name>
</gene>
<accession>A0AAJ7XDI7</accession>
<dbReference type="InterPro" id="IPR020904">
    <property type="entry name" value="Sc_DH/Rdtase_CS"/>
</dbReference>
<evidence type="ECO:0000256" key="2">
    <source>
        <dbReference type="ARBA" id="ARBA00023002"/>
    </source>
</evidence>
<dbReference type="PROSITE" id="PS00061">
    <property type="entry name" value="ADH_SHORT"/>
    <property type="match status" value="1"/>
</dbReference>
<proteinExistence type="inferred from homology"/>
<dbReference type="Proteomes" id="UP001318040">
    <property type="component" value="Chromosome 54"/>
</dbReference>
<organism evidence="3 5">
    <name type="scientific">Petromyzon marinus</name>
    <name type="common">Sea lamprey</name>
    <dbReference type="NCBI Taxonomy" id="7757"/>
    <lineage>
        <taxon>Eukaryota</taxon>
        <taxon>Metazoa</taxon>
        <taxon>Chordata</taxon>
        <taxon>Craniata</taxon>
        <taxon>Vertebrata</taxon>
        <taxon>Cyclostomata</taxon>
        <taxon>Hyperoartia</taxon>
        <taxon>Petromyzontiformes</taxon>
        <taxon>Petromyzontidae</taxon>
        <taxon>Petromyzon</taxon>
    </lineage>
</organism>
<dbReference type="RefSeq" id="XP_032830466.1">
    <property type="nucleotide sequence ID" value="XM_032974575.1"/>
</dbReference>
<dbReference type="SUPFAM" id="SSF51735">
    <property type="entry name" value="NAD(P)-binding Rossmann-fold domains"/>
    <property type="match status" value="1"/>
</dbReference>
<dbReference type="InterPro" id="IPR002347">
    <property type="entry name" value="SDR_fam"/>
</dbReference>